<dbReference type="EMBL" id="JAMAST010000005">
    <property type="protein sequence ID" value="MCL1631684.1"/>
    <property type="molecule type" value="Genomic_DNA"/>
</dbReference>
<dbReference type="Proteomes" id="UP001203004">
    <property type="component" value="Unassembled WGS sequence"/>
</dbReference>
<keyword evidence="1" id="KW-0812">Transmembrane</keyword>
<comment type="caution">
    <text evidence="2">The sequence shown here is derived from an EMBL/GenBank/DDBJ whole genome shotgun (WGS) entry which is preliminary data.</text>
</comment>
<evidence type="ECO:0000256" key="1">
    <source>
        <dbReference type="SAM" id="Phobius"/>
    </source>
</evidence>
<accession>A0ABT0MBM7</accession>
<feature type="transmembrane region" description="Helical" evidence="1">
    <location>
        <begin position="12"/>
        <end position="33"/>
    </location>
</feature>
<organism evidence="2 3">
    <name type="scientific">Sporolactobacillus mangiferae</name>
    <dbReference type="NCBI Taxonomy" id="2940498"/>
    <lineage>
        <taxon>Bacteria</taxon>
        <taxon>Bacillati</taxon>
        <taxon>Bacillota</taxon>
        <taxon>Bacilli</taxon>
        <taxon>Bacillales</taxon>
        <taxon>Sporolactobacillaceae</taxon>
        <taxon>Sporolactobacillus</taxon>
    </lineage>
</organism>
<keyword evidence="1" id="KW-1133">Transmembrane helix</keyword>
<gene>
    <name evidence="2" type="ORF">M3N64_06940</name>
</gene>
<sequence length="118" mass="13221">MFDDSFGATFQLTQIFIFVCFALVTIGVAFNWIKKMTALSSNQPRMSVPAKIVGKRAGMSGGNETFVSTNYYATFEVASEGRIEFHINENDYGQMAEGDHGMRTFQGTPFGNFERDFE</sequence>
<dbReference type="InterPro" id="IPR019635">
    <property type="entry name" value="DUF2500"/>
</dbReference>
<name>A0ABT0MBM7_9BACL</name>
<evidence type="ECO:0000313" key="2">
    <source>
        <dbReference type="EMBL" id="MCL1631684.1"/>
    </source>
</evidence>
<proteinExistence type="predicted"/>
<dbReference type="Gene3D" id="2.40.50.660">
    <property type="match status" value="1"/>
</dbReference>
<reference evidence="2 3" key="1">
    <citation type="submission" date="2022-05" db="EMBL/GenBank/DDBJ databases">
        <title>Sporolactobacillus sp nov CPB3-1, isolated from tree bark (Mangifera indica L.).</title>
        <authorList>
            <person name="Phuengjayaem S."/>
            <person name="Tanasupawat S."/>
        </authorList>
    </citation>
    <scope>NUCLEOTIDE SEQUENCE [LARGE SCALE GENOMIC DNA]</scope>
    <source>
        <strain evidence="2 3">CPB3-1</strain>
    </source>
</reference>
<protein>
    <submittedName>
        <fullName evidence="2">DUF2500 domain-containing protein</fullName>
    </submittedName>
</protein>
<evidence type="ECO:0000313" key="3">
    <source>
        <dbReference type="Proteomes" id="UP001203004"/>
    </source>
</evidence>
<dbReference type="Pfam" id="PF10694">
    <property type="entry name" value="DUF2500"/>
    <property type="match status" value="1"/>
</dbReference>
<dbReference type="RefSeq" id="WP_249100153.1">
    <property type="nucleotide sequence ID" value="NZ_JAMAST010000005.1"/>
</dbReference>
<keyword evidence="3" id="KW-1185">Reference proteome</keyword>
<keyword evidence="1" id="KW-0472">Membrane</keyword>